<feature type="compositionally biased region" description="Acidic residues" evidence="1">
    <location>
        <begin position="1143"/>
        <end position="1157"/>
    </location>
</feature>
<feature type="compositionally biased region" description="Basic and acidic residues" evidence="1">
    <location>
        <begin position="161"/>
        <end position="179"/>
    </location>
</feature>
<feature type="region of interest" description="Disordered" evidence="1">
    <location>
        <begin position="543"/>
        <end position="637"/>
    </location>
</feature>
<dbReference type="Gene3D" id="1.25.40.10">
    <property type="entry name" value="Tetratricopeptide repeat domain"/>
    <property type="match status" value="1"/>
</dbReference>
<dbReference type="Pfam" id="PF10373">
    <property type="entry name" value="EST1_DNA_bind"/>
    <property type="match status" value="1"/>
</dbReference>
<dbReference type="OrthoDB" id="2017974at2759"/>
<sequence>MPFQRSNSAASTQLLSASIHEPSASSLSSLLPATATKSSLAESSSKSRSHPHEPNSAPAPPRKQHHVSFQEHPEPSSSVSQNASKRRGRNQRASDQSLRPDTSHLRDKHSEHDSSRHSNSRASSRQSRREPSELGSSKSVGPDSAPSSSSRQRRSRHRSDKRSEQSNHNQSERRAKSDPEDPASSQICVAPSSRSEASTSTSKKQSRSREPSLSGKRSRQPSAQAILPDLRNHETSRSDAATRSHYSASSRRDRFTRPHDARSIPGEASTSRDGRQLFDPRRDDPVKFASQQRNQVDDRARSASAAASPRLTPASLAQPQILMRRDASGNSSASHLGRSPIIQPSLSSHAFAPAIDPTDPRALQAHLVEIKKVYRSISSLEASLQEAHQAEVEKARLNMADYTPPDLRDLSYWINLISRHRDLAECHSFFLEMTCRPELPRSIQELGEVYNLPSRLWQTAFHLMLENLRSSLSSQHHLQSKERKGEILEHLTEFIYYAYSFYSALQESERYKCFRRAWIESLGDLSRYRMAVAGLAANMSIDSGGSDIRNIQSDQEASDSSADARIDDDDLEEDDDSDLFFGESDRDDDNVNRIGQQAQHVGNAPKQIRPRQNDRANDTANHPTGRKPEKAAKPTVEVDKASIGTAALGDWEWTEKETWRQTAKDWYAMGITETPNIGRLHHHLGVLSRGEDDLRALYHLTKSLISAKPFVSAKDSILTLFDQERQARRLRRDSSVKDLFLYLHGILITRVQLDDFEPVSHRLLARLTKLVEEQGPAALPQSVWAMMATINIAGLFQYGHEDSILADLLLQQAGKSSRHTNRAERSKINTPTAILVSSTTSKMDDNFLSELPRDAEWDDPSDEESEVDDDVQVISLEPKATNDEVEAVAELPGMLEKAAKLCFDIQSLTFDLSSDDALYRSNPYNTTISTFLVSLCQSKKAFRMLERFIPWHLWLQHVEMSVSLTERTWPKCLATSYITAQLLLPEDFCLRGILGLSRQLFDRNLWRNATNDGAISSPQGFDNEVQVLDAEDGELYTRTESAWRIAASRRRDSSESPTSLDTVRAYRMAFVARKLAKAARGFDFDSKTSTLSLSKFLLSRLARRKMEEEHRQLEARIRELQLQTSAASDSAAQEDIHEKQPLETDEDDDFDSDWDSETEGKHPALEADAVLAKLDEADATDEIKALHARSCYLRDVLQNVGCRLYGKQSRPAAGSKGHEGGTDKYKGGAAQPSAWDNIVPGYTILVVDTNIIVTPGDVIAQLIESQRWTVIIPLAVITELDGLRRNDNELGQEAERAIQFLEARIRSHAKYVKVQTSRGNYLSDLSCRSEDIDFTWQGSVGSGAPVASHQLDAVASGNETKSVAARNVDEVILRILAWQTDKFVDRRNLLRSSAATNSAAGTSSKGDGPKADSSRETMSISSAHKSVLLTLDRNLRLKAKSRGLVSLDAKGAAGLLELSEL</sequence>
<feature type="region of interest" description="Disordered" evidence="1">
    <location>
        <begin position="1"/>
        <end position="320"/>
    </location>
</feature>
<feature type="compositionally biased region" description="Basic and acidic residues" evidence="1">
    <location>
        <begin position="250"/>
        <end position="262"/>
    </location>
</feature>
<dbReference type="CDD" id="cd09880">
    <property type="entry name" value="PIN_Smg5-6-like"/>
    <property type="match status" value="1"/>
</dbReference>
<name>A0A1K0G2T4_9BASI</name>
<dbReference type="Gene3D" id="3.40.50.1010">
    <property type="entry name" value="5'-nuclease"/>
    <property type="match status" value="1"/>
</dbReference>
<reference evidence="4" key="1">
    <citation type="submission" date="2016-04" db="EMBL/GenBank/DDBJ databases">
        <authorList>
            <person name="Guldener U."/>
            <person name="Guldener U."/>
        </authorList>
    </citation>
    <scope>NUCLEOTIDE SEQUENCE [LARGE SCALE GENOMIC DNA]</scope>
    <source>
        <strain evidence="4">UB2112</strain>
    </source>
</reference>
<feature type="compositionally biased region" description="Polar residues" evidence="1">
    <location>
        <begin position="91"/>
        <end position="100"/>
    </location>
</feature>
<feature type="compositionally biased region" description="Basic and acidic residues" evidence="1">
    <location>
        <begin position="626"/>
        <end position="637"/>
    </location>
</feature>
<feature type="compositionally biased region" description="Basic and acidic residues" evidence="1">
    <location>
        <begin position="101"/>
        <end position="116"/>
    </location>
</feature>
<protein>
    <recommendedName>
        <fullName evidence="2">PIN domain-containing protein</fullName>
    </recommendedName>
</protein>
<dbReference type="Pfam" id="PF13638">
    <property type="entry name" value="PIN_4"/>
    <property type="match status" value="1"/>
</dbReference>
<organism evidence="3 4">
    <name type="scientific">Ustilago bromivora</name>
    <dbReference type="NCBI Taxonomy" id="307758"/>
    <lineage>
        <taxon>Eukaryota</taxon>
        <taxon>Fungi</taxon>
        <taxon>Dikarya</taxon>
        <taxon>Basidiomycota</taxon>
        <taxon>Ustilaginomycotina</taxon>
        <taxon>Ustilaginomycetes</taxon>
        <taxon>Ustilaginales</taxon>
        <taxon>Ustilaginaceae</taxon>
        <taxon>Ustilago</taxon>
    </lineage>
</organism>
<dbReference type="GO" id="GO:0000184">
    <property type="term" value="P:nuclear-transcribed mRNA catabolic process, nonsense-mediated decay"/>
    <property type="evidence" value="ECO:0007669"/>
    <property type="project" value="TreeGrafter"/>
</dbReference>
<feature type="compositionally biased region" description="Basic and acidic residues" evidence="1">
    <location>
        <begin position="1216"/>
        <end position="1226"/>
    </location>
</feature>
<gene>
    <name evidence="3" type="ORF">UBRO_03130</name>
</gene>
<dbReference type="PANTHER" id="PTHR15696:SF0">
    <property type="entry name" value="TELOMERASE-BINDING PROTEIN EST1A"/>
    <property type="match status" value="1"/>
</dbReference>
<dbReference type="SMART" id="SM00670">
    <property type="entry name" value="PINc"/>
    <property type="match status" value="1"/>
</dbReference>
<evidence type="ECO:0000313" key="3">
    <source>
        <dbReference type="EMBL" id="SAM81740.1"/>
    </source>
</evidence>
<dbReference type="GO" id="GO:0005697">
    <property type="term" value="C:telomerase holoenzyme complex"/>
    <property type="evidence" value="ECO:0007669"/>
    <property type="project" value="TreeGrafter"/>
</dbReference>
<evidence type="ECO:0000256" key="1">
    <source>
        <dbReference type="SAM" id="MobiDB-lite"/>
    </source>
</evidence>
<feature type="compositionally biased region" description="Low complexity" evidence="1">
    <location>
        <begin position="15"/>
        <end position="46"/>
    </location>
</feature>
<dbReference type="PANTHER" id="PTHR15696">
    <property type="entry name" value="SMG-7 SUPPRESSOR WITH MORPHOLOGICAL EFFECT ON GENITALIA PROTEIN 7"/>
    <property type="match status" value="1"/>
</dbReference>
<proteinExistence type="predicted"/>
<feature type="compositionally biased region" description="Low complexity" evidence="1">
    <location>
        <begin position="552"/>
        <end position="563"/>
    </location>
</feature>
<feature type="domain" description="PIN" evidence="2">
    <location>
        <begin position="1243"/>
        <end position="1437"/>
    </location>
</feature>
<feature type="compositionally biased region" description="Basic and acidic residues" evidence="1">
    <location>
        <begin position="270"/>
        <end position="286"/>
    </location>
</feature>
<dbReference type="EMBL" id="LT558121">
    <property type="protein sequence ID" value="SAM81740.1"/>
    <property type="molecule type" value="Genomic_DNA"/>
</dbReference>
<feature type="compositionally biased region" description="Low complexity" evidence="1">
    <location>
        <begin position="302"/>
        <end position="317"/>
    </location>
</feature>
<feature type="compositionally biased region" description="Basic and acidic residues" evidence="1">
    <location>
        <begin position="230"/>
        <end position="242"/>
    </location>
</feature>
<feature type="compositionally biased region" description="Basic residues" evidence="1">
    <location>
        <begin position="151"/>
        <end position="160"/>
    </location>
</feature>
<accession>A0A1K0G2T4</accession>
<feature type="compositionally biased region" description="Polar residues" evidence="1">
    <location>
        <begin position="1"/>
        <end position="14"/>
    </location>
</feature>
<dbReference type="InterPro" id="IPR002716">
    <property type="entry name" value="PIN_dom"/>
</dbReference>
<dbReference type="InterPro" id="IPR045153">
    <property type="entry name" value="Est1/Ebs1-like"/>
</dbReference>
<feature type="compositionally biased region" description="Low complexity" evidence="1">
    <location>
        <begin position="136"/>
        <end position="150"/>
    </location>
</feature>
<dbReference type="InterPro" id="IPR018834">
    <property type="entry name" value="DNA/RNA-bd_Est1-type"/>
</dbReference>
<evidence type="ECO:0000313" key="4">
    <source>
        <dbReference type="Proteomes" id="UP000179920"/>
    </source>
</evidence>
<dbReference type="GO" id="GO:0042162">
    <property type="term" value="F:telomeric DNA binding"/>
    <property type="evidence" value="ECO:0007669"/>
    <property type="project" value="TreeGrafter"/>
</dbReference>
<feature type="region of interest" description="Disordered" evidence="1">
    <location>
        <begin position="1208"/>
        <end position="1228"/>
    </location>
</feature>
<dbReference type="GO" id="GO:0070034">
    <property type="term" value="F:telomerase RNA binding"/>
    <property type="evidence" value="ECO:0007669"/>
    <property type="project" value="TreeGrafter"/>
</dbReference>
<dbReference type="Proteomes" id="UP000179920">
    <property type="component" value="Chromosome V"/>
</dbReference>
<feature type="region of interest" description="Disordered" evidence="1">
    <location>
        <begin position="1124"/>
        <end position="1162"/>
    </location>
</feature>
<feature type="compositionally biased region" description="Low complexity" evidence="1">
    <location>
        <begin position="1394"/>
        <end position="1404"/>
    </location>
</feature>
<dbReference type="InterPro" id="IPR011990">
    <property type="entry name" value="TPR-like_helical_dom_sf"/>
</dbReference>
<evidence type="ECO:0000259" key="2">
    <source>
        <dbReference type="SMART" id="SM00670"/>
    </source>
</evidence>
<feature type="compositionally biased region" description="Acidic residues" evidence="1">
    <location>
        <begin position="566"/>
        <end position="578"/>
    </location>
</feature>
<feature type="compositionally biased region" description="Low complexity" evidence="1">
    <location>
        <begin position="192"/>
        <end position="203"/>
    </location>
</feature>
<feature type="region of interest" description="Disordered" evidence="1">
    <location>
        <begin position="1394"/>
        <end position="1419"/>
    </location>
</feature>
<dbReference type="SUPFAM" id="SSF48452">
    <property type="entry name" value="TPR-like"/>
    <property type="match status" value="1"/>
</dbReference>